<dbReference type="FunFam" id="2.60.40.150:FF:000054">
    <property type="entry name" value="otoferlin isoform X2"/>
    <property type="match status" value="1"/>
</dbReference>
<keyword evidence="5" id="KW-0472">Membrane</keyword>
<dbReference type="SUPFAM" id="SSF49562">
    <property type="entry name" value="C2 domain (Calcium/lipid-binding domain, CaLB)"/>
    <property type="match status" value="1"/>
</dbReference>
<evidence type="ECO:0000256" key="5">
    <source>
        <dbReference type="ARBA" id="ARBA00023136"/>
    </source>
</evidence>
<dbReference type="EMBL" id="WAAC01015393">
    <property type="protein sequence ID" value="NXX04767.1"/>
    <property type="molecule type" value="Genomic_DNA"/>
</dbReference>
<proteinExistence type="predicted"/>
<keyword evidence="4" id="KW-1133">Transmembrane helix</keyword>
<dbReference type="Proteomes" id="UP000620207">
    <property type="component" value="Unassembled WGS sequence"/>
</dbReference>
<dbReference type="InterPro" id="IPR037721">
    <property type="entry name" value="Ferlin"/>
</dbReference>
<reference evidence="7" key="1">
    <citation type="submission" date="2020-02" db="EMBL/GenBank/DDBJ databases">
        <title>Bird 10,000 Genomes (B10K) Project - Family phase.</title>
        <authorList>
            <person name="Zhang G."/>
        </authorList>
    </citation>
    <scope>NUCLEOTIDE SEQUENCE</scope>
    <source>
        <strain evidence="7">B10K-DU-002-28</strain>
        <tissue evidence="7">Muscle</tissue>
    </source>
</reference>
<dbReference type="Pfam" id="PF22901">
    <property type="entry name" value="dsrm_Ferlin"/>
    <property type="match status" value="1"/>
</dbReference>
<accession>A0A852GND1</accession>
<dbReference type="InterPro" id="IPR035892">
    <property type="entry name" value="C2_domain_sf"/>
</dbReference>
<dbReference type="InterPro" id="IPR000008">
    <property type="entry name" value="C2_dom"/>
</dbReference>
<dbReference type="PROSITE" id="PS50004">
    <property type="entry name" value="C2"/>
    <property type="match status" value="1"/>
</dbReference>
<dbReference type="CDD" id="cd04037">
    <property type="entry name" value="C2E_Ferlin"/>
    <property type="match status" value="1"/>
</dbReference>
<keyword evidence="8" id="KW-1185">Reference proteome</keyword>
<comment type="caution">
    <text evidence="7">The sequence shown here is derived from an EMBL/GenBank/DDBJ whole genome shotgun (WGS) entry which is preliminary data.</text>
</comment>
<evidence type="ECO:0000256" key="1">
    <source>
        <dbReference type="ARBA" id="ARBA00004167"/>
    </source>
</evidence>
<sequence length="252" mass="28803">ILQGIPPNNSVKVLIRVYIVAAFNLSPADPDGKSDPYIVLRLGNTEIKDRENYIPKQLNPVFGRSFEIQATFPKDSLLRVLIYDHDFVGTDDLIGETKIDLENRFYSRHRATCGLQSQYEIEGYNAWRDATKPSEILTKLCKDYRISGPFMRPGEIQVGTKVFKGQTVFTEDENEEPVESYEHLSLKVLRAWEEIPGAGYKLVPEHIETRPLYHKDKPGMEQGRVQMWVDMFPKDMPLPGPPVDISPRKPKG</sequence>
<evidence type="ECO:0000313" key="8">
    <source>
        <dbReference type="Proteomes" id="UP000620207"/>
    </source>
</evidence>
<dbReference type="PRINTS" id="PR00360">
    <property type="entry name" value="C2DOMAIN"/>
</dbReference>
<feature type="non-terminal residue" evidence="7">
    <location>
        <position position="252"/>
    </location>
</feature>
<gene>
    <name evidence="7" type="primary">Fer1l6_0</name>
    <name evidence="7" type="ORF">LARSMI_R11775</name>
</gene>
<dbReference type="PANTHER" id="PTHR12546:SF37">
    <property type="entry name" value="FER-1-LIKE 6 (C. ELEGANS)"/>
    <property type="match status" value="1"/>
</dbReference>
<evidence type="ECO:0000313" key="7">
    <source>
        <dbReference type="EMBL" id="NXX04767.1"/>
    </source>
</evidence>
<comment type="subcellular location">
    <subcellularLocation>
        <location evidence="1">Membrane</location>
        <topology evidence="1">Single-pass membrane protein</topology>
    </subcellularLocation>
</comment>
<evidence type="ECO:0000259" key="6">
    <source>
        <dbReference type="PROSITE" id="PS50004"/>
    </source>
</evidence>
<feature type="non-terminal residue" evidence="7">
    <location>
        <position position="1"/>
    </location>
</feature>
<evidence type="ECO:0000256" key="4">
    <source>
        <dbReference type="ARBA" id="ARBA00022989"/>
    </source>
</evidence>
<dbReference type="Pfam" id="PF00168">
    <property type="entry name" value="C2"/>
    <property type="match status" value="1"/>
</dbReference>
<dbReference type="SMART" id="SM00239">
    <property type="entry name" value="C2"/>
    <property type="match status" value="1"/>
</dbReference>
<feature type="domain" description="C2" evidence="6">
    <location>
        <begin position="1"/>
        <end position="114"/>
    </location>
</feature>
<dbReference type="GO" id="GO:0007009">
    <property type="term" value="P:plasma membrane organization"/>
    <property type="evidence" value="ECO:0007669"/>
    <property type="project" value="TreeGrafter"/>
</dbReference>
<dbReference type="AlphaFoldDB" id="A0A852GND1"/>
<name>A0A852GND1_9CHAR</name>
<protein>
    <submittedName>
        <fullName evidence="7">FR1L6 protein</fullName>
    </submittedName>
</protein>
<dbReference type="InterPro" id="IPR037724">
    <property type="entry name" value="C2E_Ferlin"/>
</dbReference>
<dbReference type="Gene3D" id="2.60.40.150">
    <property type="entry name" value="C2 domain"/>
    <property type="match status" value="1"/>
</dbReference>
<keyword evidence="2" id="KW-0812">Transmembrane</keyword>
<keyword evidence="3" id="KW-0677">Repeat</keyword>
<dbReference type="GO" id="GO:0016020">
    <property type="term" value="C:membrane"/>
    <property type="evidence" value="ECO:0007669"/>
    <property type="project" value="UniProtKB-SubCell"/>
</dbReference>
<dbReference type="PANTHER" id="PTHR12546">
    <property type="entry name" value="FER-1-LIKE"/>
    <property type="match status" value="1"/>
</dbReference>
<evidence type="ECO:0000256" key="2">
    <source>
        <dbReference type="ARBA" id="ARBA00022692"/>
    </source>
</evidence>
<dbReference type="InterPro" id="IPR055072">
    <property type="entry name" value="Ferlin_DSRM"/>
</dbReference>
<evidence type="ECO:0000256" key="3">
    <source>
        <dbReference type="ARBA" id="ARBA00022737"/>
    </source>
</evidence>
<organism evidence="7 8">
    <name type="scientific">Larus smithsonianus</name>
    <name type="common">American herring gull</name>
    <dbReference type="NCBI Taxonomy" id="243888"/>
    <lineage>
        <taxon>Eukaryota</taxon>
        <taxon>Metazoa</taxon>
        <taxon>Chordata</taxon>
        <taxon>Craniata</taxon>
        <taxon>Vertebrata</taxon>
        <taxon>Euteleostomi</taxon>
        <taxon>Archelosauria</taxon>
        <taxon>Archosauria</taxon>
        <taxon>Dinosauria</taxon>
        <taxon>Saurischia</taxon>
        <taxon>Theropoda</taxon>
        <taxon>Coelurosauria</taxon>
        <taxon>Aves</taxon>
        <taxon>Neognathae</taxon>
        <taxon>Neoaves</taxon>
        <taxon>Charadriiformes</taxon>
        <taxon>Laridae</taxon>
        <taxon>Larus</taxon>
    </lineage>
</organism>